<dbReference type="NCBIfam" id="NF004846">
    <property type="entry name" value="PRK06197.1"/>
    <property type="match status" value="1"/>
</dbReference>
<protein>
    <submittedName>
        <fullName evidence="3">Short-chain dehydrogenase</fullName>
    </submittedName>
</protein>
<dbReference type="NCBIfam" id="NF004513">
    <property type="entry name" value="PRK05854.1"/>
    <property type="match status" value="1"/>
</dbReference>
<gene>
    <name evidence="3" type="ORF">Kalk_20200</name>
</gene>
<dbReference type="PANTHER" id="PTHR43157:SF31">
    <property type="entry name" value="PHOSPHATIDYLINOSITOL-GLYCAN BIOSYNTHESIS CLASS F PROTEIN"/>
    <property type="match status" value="1"/>
</dbReference>
<name>A0A2K9LQK1_9GAMM</name>
<dbReference type="GO" id="GO:0016491">
    <property type="term" value="F:oxidoreductase activity"/>
    <property type="evidence" value="ECO:0007669"/>
    <property type="project" value="UniProtKB-KW"/>
</dbReference>
<dbReference type="Pfam" id="PF00106">
    <property type="entry name" value="adh_short"/>
    <property type="match status" value="1"/>
</dbReference>
<comment type="similarity">
    <text evidence="2">Belongs to the short-chain dehydrogenases/reductases (SDR) family.</text>
</comment>
<dbReference type="OrthoDB" id="109589at2"/>
<dbReference type="AlphaFoldDB" id="A0A2K9LQK1"/>
<dbReference type="Proteomes" id="UP000235116">
    <property type="component" value="Chromosome"/>
</dbReference>
<sequence>MSWNIDSIPNLSGKHVLITGANSGIGLEAAKVLAAKGAKVMMACRNQSKGQAALESIKQATPAADLELMSLDLSSLTSVRSFADAFLKRHDRLDILVNNAGIMIPPYSKTEDGFESQFGTNHLGHFALTARLFPLLEQSDAGRIVVVSSVAHRFGRIHFNNLNWEKRYSRWLAYGQSKLANLMFAKELQRRLQRQGSKVIAVAVHPGYANTNLQRHVTGGSLFNSIFSQSQQDGCLPTLYGATEPSLTGGEYIGPNGLFELKGKPDLAYSNAKSNDEATAKKLWQVSEQLTQESFLSAA</sequence>
<dbReference type="CDD" id="cd05327">
    <property type="entry name" value="retinol-DH_like_SDR_c_like"/>
    <property type="match status" value="1"/>
</dbReference>
<proteinExistence type="inferred from homology"/>
<dbReference type="Gene3D" id="3.40.50.720">
    <property type="entry name" value="NAD(P)-binding Rossmann-like Domain"/>
    <property type="match status" value="1"/>
</dbReference>
<keyword evidence="1" id="KW-0560">Oxidoreductase</keyword>
<evidence type="ECO:0000256" key="2">
    <source>
        <dbReference type="RuleBase" id="RU000363"/>
    </source>
</evidence>
<evidence type="ECO:0000313" key="4">
    <source>
        <dbReference type="Proteomes" id="UP000235116"/>
    </source>
</evidence>
<dbReference type="KEGG" id="kak:Kalk_20200"/>
<dbReference type="PRINTS" id="PR00080">
    <property type="entry name" value="SDRFAMILY"/>
</dbReference>
<evidence type="ECO:0000313" key="3">
    <source>
        <dbReference type="EMBL" id="AUM14608.1"/>
    </source>
</evidence>
<reference evidence="4" key="1">
    <citation type="submission" date="2017-08" db="EMBL/GenBank/DDBJ databases">
        <title>Direct submision.</title>
        <authorList>
            <person name="Kim S.-J."/>
            <person name="Rhee S.-K."/>
        </authorList>
    </citation>
    <scope>NUCLEOTIDE SEQUENCE [LARGE SCALE GENOMIC DNA]</scope>
    <source>
        <strain evidence="4">GI5</strain>
    </source>
</reference>
<dbReference type="PRINTS" id="PR00081">
    <property type="entry name" value="GDHRDH"/>
</dbReference>
<dbReference type="PANTHER" id="PTHR43157">
    <property type="entry name" value="PHOSPHATIDYLINOSITOL-GLYCAN BIOSYNTHESIS CLASS F PROTEIN-RELATED"/>
    <property type="match status" value="1"/>
</dbReference>
<keyword evidence="4" id="KW-1185">Reference proteome</keyword>
<accession>A0A2K9LQK1</accession>
<dbReference type="EMBL" id="CP022684">
    <property type="protein sequence ID" value="AUM14608.1"/>
    <property type="molecule type" value="Genomic_DNA"/>
</dbReference>
<dbReference type="RefSeq" id="WP_101895981.1">
    <property type="nucleotide sequence ID" value="NZ_CP022684.1"/>
</dbReference>
<dbReference type="InterPro" id="IPR036291">
    <property type="entry name" value="NAD(P)-bd_dom_sf"/>
</dbReference>
<evidence type="ECO:0000256" key="1">
    <source>
        <dbReference type="ARBA" id="ARBA00023002"/>
    </source>
</evidence>
<dbReference type="InterPro" id="IPR002347">
    <property type="entry name" value="SDR_fam"/>
</dbReference>
<organism evidence="3 4">
    <name type="scientific">Ketobacter alkanivorans</name>
    <dbReference type="NCBI Taxonomy" id="1917421"/>
    <lineage>
        <taxon>Bacteria</taxon>
        <taxon>Pseudomonadati</taxon>
        <taxon>Pseudomonadota</taxon>
        <taxon>Gammaproteobacteria</taxon>
        <taxon>Pseudomonadales</taxon>
        <taxon>Ketobacteraceae</taxon>
        <taxon>Ketobacter</taxon>
    </lineage>
</organism>
<dbReference type="SUPFAM" id="SSF51735">
    <property type="entry name" value="NAD(P)-binding Rossmann-fold domains"/>
    <property type="match status" value="1"/>
</dbReference>